<reference evidence="10 11" key="1">
    <citation type="submission" date="2017-09" db="EMBL/GenBank/DDBJ databases">
        <title>Genome sequencing of Besnoitia besnoiti strain Bb-Ger1.</title>
        <authorList>
            <person name="Schares G."/>
            <person name="Venepally P."/>
            <person name="Lorenzi H.A."/>
        </authorList>
    </citation>
    <scope>NUCLEOTIDE SEQUENCE [LARGE SCALE GENOMIC DNA]</scope>
    <source>
        <strain evidence="10 11">Bb-Ger1</strain>
    </source>
</reference>
<evidence type="ECO:0000256" key="8">
    <source>
        <dbReference type="SAM" id="MobiDB-lite"/>
    </source>
</evidence>
<dbReference type="GO" id="GO:0043022">
    <property type="term" value="F:ribosome binding"/>
    <property type="evidence" value="ECO:0007669"/>
    <property type="project" value="InterPro"/>
</dbReference>
<evidence type="ECO:0000256" key="2">
    <source>
        <dbReference type="ARBA" id="ARBA00022692"/>
    </source>
</evidence>
<sequence>MAGSRCILRLRAGAFASLARRSACPQSRVTPSAPPTPLAFSRGSPAFSASASAALFSPSLSLQRGCLSPRALSAISSSLSSSASSAVRLLPSFSFPSAHALCSSACGLQALLAPSALSPLAQSRGADSSCAPLLLSRRLFSAASKPADGGGDVKKPTGTASPQEGSPRATASSSAAPSSSSSSAWSRPPQASSAFRAGAIPSGFFARWCSAGAVLRLLGKASSYVFSALVRFTKAFAKYLKLFITNPMIVKKWYKKGKEGAIHTWRWTVTGFSLFYANVRVSYQLLKKKILGHPLRYNEHKLLVRTMADAMKLIPFSLMIIIPLGELLLPVVLRLFPNMLPSTFFEKQVDNAYLSRKLKAKQELAAFFQELVREHTKNIIEQESNDALKDKAKALKEFQEKLLQKDQRDVDPFLSVSEILSFARLFKEEFVLEKLDLQTLQVMCRLLGLQPYGMRSHVVLQLRYHLNHIHREDREFMWEGVDTLSHDELVEACKDRAMKFHNISDDDMREEMRQWLAISSHKDIPPLLLLWCRCISLTHSHISPPVPLAPAPAATAPAAEPVAPAPVEAARDAVQETAEARRTREAEAAAAQGGGAPADAPPQAEEAATTEASKEAQAAKLDEEDAEEEEKNKRKSATLEAMERQVQLLRAEEEMLRESVRLLQEEEAQRQRQAEQEREAKAAAPSPAAEEAAPTPASSPLSAVDLLLRDDLGGGGGAQPEAPPGEPTRADAEEKARLAEERSERTEARGARSAARVEPPQVEGSCDASADSAGGREAAPTLDAPPAASTASSLSEDGACGMSESEALALRTRRMEMELRLLRRLADVQHQQQEEAFGALSRVLEVAQAYRLHQEVLERTALQEKEVLEKLKHAEQEPPPPPDAKPEEQLKAHEEAEKRHQEQRRQMSDPEASSTQARAEFIQAIASLEAKVQAVIDTFASAVQEVDDLMRDAKSLQHDEGDPTFFPEDSEAKTILGQSLVAAPFASLHVAATPAETPAATSSSSCAPSSSCESSSSPSPDSREEAQAVTSKACEELKGN</sequence>
<keyword evidence="5 7" id="KW-0496">Mitochondrion</keyword>
<name>A0A2A9M2K4_BESBE</name>
<dbReference type="GO" id="GO:0005743">
    <property type="term" value="C:mitochondrial inner membrane"/>
    <property type="evidence" value="ECO:0007669"/>
    <property type="project" value="UniProtKB-SubCell"/>
</dbReference>
<evidence type="ECO:0000256" key="7">
    <source>
        <dbReference type="PROSITE-ProRule" id="PRU01094"/>
    </source>
</evidence>
<organism evidence="10 11">
    <name type="scientific">Besnoitia besnoiti</name>
    <name type="common">Apicomplexan protozoan</name>
    <dbReference type="NCBI Taxonomy" id="94643"/>
    <lineage>
        <taxon>Eukaryota</taxon>
        <taxon>Sar</taxon>
        <taxon>Alveolata</taxon>
        <taxon>Apicomplexa</taxon>
        <taxon>Conoidasida</taxon>
        <taxon>Coccidia</taxon>
        <taxon>Eucoccidiorida</taxon>
        <taxon>Eimeriorina</taxon>
        <taxon>Sarcocystidae</taxon>
        <taxon>Besnoitia</taxon>
    </lineage>
</organism>
<feature type="compositionally biased region" description="Low complexity" evidence="8">
    <location>
        <begin position="993"/>
        <end position="1020"/>
    </location>
</feature>
<dbReference type="GO" id="GO:0030003">
    <property type="term" value="P:intracellular monoatomic cation homeostasis"/>
    <property type="evidence" value="ECO:0007669"/>
    <property type="project" value="TreeGrafter"/>
</dbReference>
<dbReference type="GeneID" id="40307207"/>
<feature type="region of interest" description="Disordered" evidence="8">
    <location>
        <begin position="665"/>
        <end position="801"/>
    </location>
</feature>
<dbReference type="Proteomes" id="UP000224006">
    <property type="component" value="Chromosome XI"/>
</dbReference>
<dbReference type="InterPro" id="IPR044202">
    <property type="entry name" value="LETM1/MDM38-like"/>
</dbReference>
<evidence type="ECO:0000256" key="5">
    <source>
        <dbReference type="ARBA" id="ARBA00023128"/>
    </source>
</evidence>
<accession>A0A2A9M2K4</accession>
<keyword evidence="6" id="KW-0472">Membrane</keyword>
<keyword evidence="3" id="KW-0999">Mitochondrion inner membrane</keyword>
<feature type="compositionally biased region" description="Basic and acidic residues" evidence="8">
    <location>
        <begin position="728"/>
        <end position="750"/>
    </location>
</feature>
<feature type="region of interest" description="Disordered" evidence="8">
    <location>
        <begin position="551"/>
        <end position="638"/>
    </location>
</feature>
<keyword evidence="11" id="KW-1185">Reference proteome</keyword>
<comment type="subcellular location">
    <subcellularLocation>
        <location evidence="1">Mitochondrion inner membrane</location>
        <topology evidence="1">Single-pass membrane protein</topology>
    </subcellularLocation>
</comment>
<feature type="domain" description="Letm1 RBD" evidence="9">
    <location>
        <begin position="356"/>
        <end position="583"/>
    </location>
</feature>
<feature type="compositionally biased region" description="Low complexity" evidence="8">
    <location>
        <begin position="166"/>
        <end position="185"/>
    </location>
</feature>
<dbReference type="EMBL" id="NWUJ01000012">
    <property type="protein sequence ID" value="PFH32205.1"/>
    <property type="molecule type" value="Genomic_DNA"/>
</dbReference>
<evidence type="ECO:0000256" key="1">
    <source>
        <dbReference type="ARBA" id="ARBA00004434"/>
    </source>
</evidence>
<feature type="compositionally biased region" description="Low complexity" evidence="8">
    <location>
        <begin position="682"/>
        <end position="706"/>
    </location>
</feature>
<keyword evidence="2" id="KW-0812">Transmembrane</keyword>
<keyword evidence="4" id="KW-1133">Transmembrane helix</keyword>
<dbReference type="InterPro" id="IPR033122">
    <property type="entry name" value="LETM1-like_RBD"/>
</dbReference>
<evidence type="ECO:0000256" key="3">
    <source>
        <dbReference type="ARBA" id="ARBA00022792"/>
    </source>
</evidence>
<evidence type="ECO:0000313" key="10">
    <source>
        <dbReference type="EMBL" id="PFH32205.1"/>
    </source>
</evidence>
<dbReference type="STRING" id="94643.A0A2A9M2K4"/>
<dbReference type="PANTHER" id="PTHR14009">
    <property type="entry name" value="LEUCINE ZIPPER-EF-HAND CONTAINING TRANSMEMBRANE PROTEIN"/>
    <property type="match status" value="1"/>
</dbReference>
<feature type="compositionally biased region" description="Basic and acidic residues" evidence="8">
    <location>
        <begin position="569"/>
        <end position="587"/>
    </location>
</feature>
<comment type="caution">
    <text evidence="10">The sequence shown here is derived from an EMBL/GenBank/DDBJ whole genome shotgun (WGS) entry which is preliminary data.</text>
</comment>
<feature type="compositionally biased region" description="Low complexity" evidence="8">
    <location>
        <begin position="551"/>
        <end position="568"/>
    </location>
</feature>
<dbReference type="VEuPathDB" id="ToxoDB:BESB_021460"/>
<evidence type="ECO:0000256" key="6">
    <source>
        <dbReference type="ARBA" id="ARBA00023136"/>
    </source>
</evidence>
<proteinExistence type="predicted"/>
<feature type="compositionally biased region" description="Basic and acidic residues" evidence="8">
    <location>
        <begin position="665"/>
        <end position="681"/>
    </location>
</feature>
<evidence type="ECO:0000259" key="9">
    <source>
        <dbReference type="PROSITE" id="PS51758"/>
    </source>
</evidence>
<dbReference type="Pfam" id="PF07766">
    <property type="entry name" value="LETM1_RBD"/>
    <property type="match status" value="1"/>
</dbReference>
<evidence type="ECO:0000313" key="11">
    <source>
        <dbReference type="Proteomes" id="UP000224006"/>
    </source>
</evidence>
<feature type="region of interest" description="Disordered" evidence="8">
    <location>
        <begin position="872"/>
        <end position="916"/>
    </location>
</feature>
<feature type="compositionally biased region" description="Basic and acidic residues" evidence="8">
    <location>
        <begin position="884"/>
        <end position="908"/>
    </location>
</feature>
<feature type="region of interest" description="Disordered" evidence="8">
    <location>
        <begin position="145"/>
        <end position="185"/>
    </location>
</feature>
<dbReference type="RefSeq" id="XP_029216214.1">
    <property type="nucleotide sequence ID" value="XM_029360855.1"/>
</dbReference>
<dbReference type="KEGG" id="bbes:BESB_021460"/>
<dbReference type="AlphaFoldDB" id="A0A2A9M2K4"/>
<gene>
    <name evidence="10" type="ORF">BESB_021460</name>
</gene>
<dbReference type="PANTHER" id="PTHR14009:SF1">
    <property type="entry name" value="MITOCHONDRIAL PROTON_CALCIUM EXCHANGER PROTEIN"/>
    <property type="match status" value="1"/>
</dbReference>
<feature type="compositionally biased region" description="Low complexity" evidence="8">
    <location>
        <begin position="597"/>
        <end position="619"/>
    </location>
</feature>
<evidence type="ECO:0000256" key="4">
    <source>
        <dbReference type="ARBA" id="ARBA00022989"/>
    </source>
</evidence>
<protein>
    <submittedName>
        <fullName evidence="10">LETM1 family protein</fullName>
    </submittedName>
</protein>
<dbReference type="OrthoDB" id="275278at2759"/>
<feature type="region of interest" description="Disordered" evidence="8">
    <location>
        <begin position="993"/>
        <end position="1040"/>
    </location>
</feature>
<feature type="compositionally biased region" description="Low complexity" evidence="8">
    <location>
        <begin position="778"/>
        <end position="795"/>
    </location>
</feature>
<dbReference type="PROSITE" id="PS51758">
    <property type="entry name" value="LETM1_RBD"/>
    <property type="match status" value="1"/>
</dbReference>